<gene>
    <name evidence="2" type="ORF">CK936_21585</name>
</gene>
<accession>A0A2A2D627</accession>
<comment type="caution">
    <text evidence="2">The sequence shown here is derived from an EMBL/GenBank/DDBJ whole genome shotgun (WGS) entry which is preliminary data.</text>
</comment>
<keyword evidence="1" id="KW-0812">Transmembrane</keyword>
<feature type="transmembrane region" description="Helical" evidence="1">
    <location>
        <begin position="116"/>
        <end position="136"/>
    </location>
</feature>
<keyword evidence="1" id="KW-1133">Transmembrane helix</keyword>
<evidence type="ECO:0000313" key="2">
    <source>
        <dbReference type="EMBL" id="PAU46896.1"/>
    </source>
</evidence>
<proteinExistence type="predicted"/>
<protein>
    <submittedName>
        <fullName evidence="2">Uncharacterized protein</fullName>
    </submittedName>
</protein>
<dbReference type="Proteomes" id="UP000218944">
    <property type="component" value="Unassembled WGS sequence"/>
</dbReference>
<dbReference type="RefSeq" id="WP_095582602.1">
    <property type="nucleotide sequence ID" value="NZ_JAJQQQ010000020.1"/>
</dbReference>
<evidence type="ECO:0000313" key="3">
    <source>
        <dbReference type="Proteomes" id="UP000218944"/>
    </source>
</evidence>
<evidence type="ECO:0000256" key="1">
    <source>
        <dbReference type="SAM" id="Phobius"/>
    </source>
</evidence>
<sequence>MPPYDTAHSYSHQPAVYAPHHQTALPAVPEPASVDLSGERQPVVWVPGPDGNFVGVPRDMLPAGYLHSPVMPAPPQRDLTPQPLIDPRAQLVLAVGIAAGTAGAGLGWGIGQAAAGIAAVSGSSGLIAALALLLLVKATGRGGSTVQVHHETTVINTNRWFGKSTTTF</sequence>
<name>A0A2A2D627_9ACTN</name>
<keyword evidence="3" id="KW-1185">Reference proteome</keyword>
<dbReference type="EMBL" id="NSJV01000413">
    <property type="protein sequence ID" value="PAU46896.1"/>
    <property type="molecule type" value="Genomic_DNA"/>
</dbReference>
<feature type="transmembrane region" description="Helical" evidence="1">
    <location>
        <begin position="91"/>
        <end position="110"/>
    </location>
</feature>
<organism evidence="2 3">
    <name type="scientific">Streptomyces albireticuli</name>
    <dbReference type="NCBI Taxonomy" id="1940"/>
    <lineage>
        <taxon>Bacteria</taxon>
        <taxon>Bacillati</taxon>
        <taxon>Actinomycetota</taxon>
        <taxon>Actinomycetes</taxon>
        <taxon>Kitasatosporales</taxon>
        <taxon>Streptomycetaceae</taxon>
        <taxon>Streptomyces</taxon>
    </lineage>
</organism>
<keyword evidence="1" id="KW-0472">Membrane</keyword>
<reference evidence="2 3" key="1">
    <citation type="submission" date="2017-08" db="EMBL/GenBank/DDBJ databases">
        <title>Genome sequence of Streptomyces albireticuli NRRL B-1670.</title>
        <authorList>
            <person name="Graham D.E."/>
            <person name="Mahan K.M."/>
            <person name="Klingeman D.M."/>
            <person name="Hettich R.L."/>
            <person name="Parry R.J."/>
            <person name="Spain J.C."/>
        </authorList>
    </citation>
    <scope>NUCLEOTIDE SEQUENCE [LARGE SCALE GENOMIC DNA]</scope>
    <source>
        <strain evidence="2 3">NRRL B-1670</strain>
    </source>
</reference>
<dbReference type="AlphaFoldDB" id="A0A2A2D627"/>